<feature type="domain" description="C2H2-type" evidence="8">
    <location>
        <begin position="451"/>
        <end position="471"/>
    </location>
</feature>
<keyword evidence="3" id="KW-0677">Repeat</keyword>
<feature type="region of interest" description="Disordered" evidence="7">
    <location>
        <begin position="189"/>
        <end position="208"/>
    </location>
</feature>
<dbReference type="EMBL" id="OV170234">
    <property type="protein sequence ID" value="CAH0719547.1"/>
    <property type="molecule type" value="Genomic_DNA"/>
</dbReference>
<dbReference type="SUPFAM" id="SSF57667">
    <property type="entry name" value="beta-beta-alpha zinc fingers"/>
    <property type="match status" value="5"/>
</dbReference>
<protein>
    <recommendedName>
        <fullName evidence="8">C2H2-type domain-containing protein</fullName>
    </recommendedName>
</protein>
<evidence type="ECO:0000256" key="2">
    <source>
        <dbReference type="ARBA" id="ARBA00022723"/>
    </source>
</evidence>
<sequence>MPRSEGHIGDSDKNSMELMLMYKRSLLAKSKLATISRSREGTQYTCVECSAQYDDKEKLELHLFSHYHAYRFLCGVCGTGLKRKEHLDRHMQEHTEYRPHVCPECGKAFKRKEHLNIHSSIHKGNKNLACSLCNKTFYRKDHLQKHLQTHNKHFMEVNINPVSDQELDIKQEVEDCEELSPIITSVKGNAHVESSTEMDEQTDDSQSEQMQNDMVVVFDSARPYMCSVCGKSYKRKDHLKIHSWTHKKKEVLCGQCGKAFHTEDQMLVHVNLVHIRSHEANTGVQKLQALLGDEIDVEVIDDTPSLLVPRKTIIPEYRPHECPICHRKFKRKQHLKVHSNVHLKVSTSPTVNTIWCSMCSEGFSDNAQFENHSCQWANHNDSMNSENDQINEMDQNNEYEQTDLSQTECSSPQDTKKENNPIEFVEVIVNEPSELHDEEANIPMPRKVYVCKYCNKPFKRKDHYKIHLHIHTGIKSFFCPDCGKGFYRKDHLQKHMIVHARIKRRPPPKKEIPGLYPIEMHPKKEIKPEITIHAPSNSKIRVPLQIKVPYQMVMSLDNGEQRAVTIDPQAESD</sequence>
<dbReference type="FunFam" id="3.30.160.60:FF:000145">
    <property type="entry name" value="Zinc finger protein 574"/>
    <property type="match status" value="1"/>
</dbReference>
<feature type="domain" description="C2H2-type" evidence="8">
    <location>
        <begin position="226"/>
        <end position="246"/>
    </location>
</feature>
<feature type="domain" description="C2H2-type" evidence="8">
    <location>
        <begin position="102"/>
        <end position="122"/>
    </location>
</feature>
<dbReference type="GO" id="GO:0008270">
    <property type="term" value="F:zinc ion binding"/>
    <property type="evidence" value="ECO:0007669"/>
    <property type="project" value="UniProtKB-KW"/>
</dbReference>
<dbReference type="InterPro" id="IPR036236">
    <property type="entry name" value="Znf_C2H2_sf"/>
</dbReference>
<evidence type="ECO:0000313" key="10">
    <source>
        <dbReference type="Proteomes" id="UP000838878"/>
    </source>
</evidence>
<dbReference type="GO" id="GO:0005634">
    <property type="term" value="C:nucleus"/>
    <property type="evidence" value="ECO:0007669"/>
    <property type="project" value="UniProtKB-SubCell"/>
</dbReference>
<evidence type="ECO:0000256" key="7">
    <source>
        <dbReference type="SAM" id="MobiDB-lite"/>
    </source>
</evidence>
<dbReference type="PROSITE" id="PS00028">
    <property type="entry name" value="ZINC_FINGER_C2H2_1"/>
    <property type="match status" value="8"/>
</dbReference>
<organism evidence="9 10">
    <name type="scientific">Brenthis ino</name>
    <name type="common">lesser marbled fritillary</name>
    <dbReference type="NCBI Taxonomy" id="405034"/>
    <lineage>
        <taxon>Eukaryota</taxon>
        <taxon>Metazoa</taxon>
        <taxon>Ecdysozoa</taxon>
        <taxon>Arthropoda</taxon>
        <taxon>Hexapoda</taxon>
        <taxon>Insecta</taxon>
        <taxon>Pterygota</taxon>
        <taxon>Neoptera</taxon>
        <taxon>Endopterygota</taxon>
        <taxon>Lepidoptera</taxon>
        <taxon>Glossata</taxon>
        <taxon>Ditrysia</taxon>
        <taxon>Papilionoidea</taxon>
        <taxon>Nymphalidae</taxon>
        <taxon>Heliconiinae</taxon>
        <taxon>Argynnini</taxon>
        <taxon>Brenthis</taxon>
    </lineage>
</organism>
<dbReference type="InterPro" id="IPR013087">
    <property type="entry name" value="Znf_C2H2_type"/>
</dbReference>
<evidence type="ECO:0000259" key="8">
    <source>
        <dbReference type="PROSITE" id="PS00028"/>
    </source>
</evidence>
<proteinExistence type="predicted"/>
<dbReference type="FunFam" id="3.30.160.60:FF:002343">
    <property type="entry name" value="Zinc finger protein 33A"/>
    <property type="match status" value="1"/>
</dbReference>
<dbReference type="Pfam" id="PF00096">
    <property type="entry name" value="zf-C2H2"/>
    <property type="match status" value="7"/>
</dbReference>
<comment type="subcellular location">
    <subcellularLocation>
        <location evidence="1">Nucleus</location>
    </subcellularLocation>
</comment>
<feature type="domain" description="C2H2-type" evidence="8">
    <location>
        <begin position="74"/>
        <end position="94"/>
    </location>
</feature>
<dbReference type="GO" id="GO:0000977">
    <property type="term" value="F:RNA polymerase II transcription regulatory region sequence-specific DNA binding"/>
    <property type="evidence" value="ECO:0007669"/>
    <property type="project" value="TreeGrafter"/>
</dbReference>
<evidence type="ECO:0000256" key="1">
    <source>
        <dbReference type="ARBA" id="ARBA00004123"/>
    </source>
</evidence>
<evidence type="ECO:0000313" key="9">
    <source>
        <dbReference type="EMBL" id="CAH0719547.1"/>
    </source>
</evidence>
<feature type="domain" description="C2H2-type" evidence="8">
    <location>
        <begin position="253"/>
        <end position="274"/>
    </location>
</feature>
<dbReference type="PANTHER" id="PTHR24379">
    <property type="entry name" value="KRAB AND ZINC FINGER DOMAIN-CONTAINING"/>
    <property type="match status" value="1"/>
</dbReference>
<feature type="domain" description="C2H2-type" evidence="8">
    <location>
        <begin position="479"/>
        <end position="499"/>
    </location>
</feature>
<dbReference type="AlphaFoldDB" id="A0A8J9VVL5"/>
<keyword evidence="4" id="KW-0863">Zinc-finger</keyword>
<feature type="domain" description="C2H2-type" evidence="8">
    <location>
        <begin position="322"/>
        <end position="342"/>
    </location>
</feature>
<evidence type="ECO:0000256" key="3">
    <source>
        <dbReference type="ARBA" id="ARBA00022737"/>
    </source>
</evidence>
<accession>A0A8J9VVL5</accession>
<keyword evidence="2" id="KW-0479">Metal-binding</keyword>
<feature type="compositionally biased region" description="Acidic residues" evidence="7">
    <location>
        <begin position="196"/>
        <end position="206"/>
    </location>
</feature>
<evidence type="ECO:0000256" key="6">
    <source>
        <dbReference type="ARBA" id="ARBA00023242"/>
    </source>
</evidence>
<keyword evidence="5" id="KW-0862">Zinc</keyword>
<dbReference type="GO" id="GO:0000981">
    <property type="term" value="F:DNA-binding transcription factor activity, RNA polymerase II-specific"/>
    <property type="evidence" value="ECO:0007669"/>
    <property type="project" value="TreeGrafter"/>
</dbReference>
<dbReference type="FunFam" id="3.30.160.60:FF:001325">
    <property type="entry name" value="zinc finger protein 200"/>
    <property type="match status" value="1"/>
</dbReference>
<feature type="non-terminal residue" evidence="9">
    <location>
        <position position="573"/>
    </location>
</feature>
<evidence type="ECO:0000256" key="4">
    <source>
        <dbReference type="ARBA" id="ARBA00022771"/>
    </source>
</evidence>
<gene>
    <name evidence="9" type="ORF">BINO364_LOCUS5872</name>
</gene>
<dbReference type="Proteomes" id="UP000838878">
    <property type="component" value="Chromosome 14"/>
</dbReference>
<dbReference type="Gene3D" id="3.30.160.60">
    <property type="entry name" value="Classic Zinc Finger"/>
    <property type="match status" value="7"/>
</dbReference>
<keyword evidence="6" id="KW-0539">Nucleus</keyword>
<dbReference type="OrthoDB" id="3176202at2759"/>
<keyword evidence="10" id="KW-1185">Reference proteome</keyword>
<name>A0A8J9VVL5_9NEOP</name>
<dbReference type="SMART" id="SM00355">
    <property type="entry name" value="ZnF_C2H2"/>
    <property type="match status" value="10"/>
</dbReference>
<reference evidence="9" key="1">
    <citation type="submission" date="2021-12" db="EMBL/GenBank/DDBJ databases">
        <authorList>
            <person name="Martin H S."/>
        </authorList>
    </citation>
    <scope>NUCLEOTIDE SEQUENCE</scope>
</reference>
<dbReference type="PANTHER" id="PTHR24379:SF127">
    <property type="entry name" value="BLOODY FINGERS-RELATED"/>
    <property type="match status" value="1"/>
</dbReference>
<evidence type="ECO:0000256" key="5">
    <source>
        <dbReference type="ARBA" id="ARBA00022833"/>
    </source>
</evidence>
<feature type="domain" description="C2H2-type" evidence="8">
    <location>
        <begin position="130"/>
        <end position="150"/>
    </location>
</feature>